<dbReference type="EMBL" id="MN604407">
    <property type="protein sequence ID" value="QGF21846.1"/>
    <property type="molecule type" value="Genomic_DNA"/>
</dbReference>
<proteinExistence type="predicted"/>
<evidence type="ECO:0000313" key="2">
    <source>
        <dbReference type="Proteomes" id="UP000387825"/>
    </source>
</evidence>
<organism evidence="1 2">
    <name type="scientific">Salmonella phage ST3</name>
    <dbReference type="NCBI Taxonomy" id="2025820"/>
    <lineage>
        <taxon>Viruses</taxon>
        <taxon>Duplodnaviria</taxon>
        <taxon>Heunggongvirae</taxon>
        <taxon>Uroviricota</taxon>
        <taxon>Caudoviricetes</taxon>
        <taxon>Sarkviridae</taxon>
        <taxon>Guernseyvirinae</taxon>
        <taxon>Jerseyvirus</taxon>
    </lineage>
</organism>
<name>A0A5Q2FBL1_9CAUD</name>
<reference evidence="1 2" key="1">
    <citation type="submission" date="2019-10" db="EMBL/GenBank/DDBJ databases">
        <authorList>
            <person name="Lu M."/>
        </authorList>
    </citation>
    <scope>NUCLEOTIDE SEQUENCE [LARGE SCALE GENOMIC DNA]</scope>
</reference>
<accession>A0A5Q2FBL1</accession>
<dbReference type="Proteomes" id="UP000387825">
    <property type="component" value="Segment"/>
</dbReference>
<protein>
    <submittedName>
        <fullName evidence="1">Uncharacterized protein</fullName>
    </submittedName>
</protein>
<sequence length="41" mass="4499">MSVKSSRGGSSTKKTCHRNAVQIVCPKVSTVLQKTCQIIFF</sequence>
<evidence type="ECO:0000313" key="1">
    <source>
        <dbReference type="EMBL" id="QGF21846.1"/>
    </source>
</evidence>